<dbReference type="Gene3D" id="3.40.50.1820">
    <property type="entry name" value="alpha/beta hydrolase"/>
    <property type="match status" value="1"/>
</dbReference>
<dbReference type="InterPro" id="IPR000383">
    <property type="entry name" value="Xaa-Pro-like_dom"/>
</dbReference>
<name>A0ABQ2NUD5_9BACI</name>
<dbReference type="Pfam" id="PF08530">
    <property type="entry name" value="PepX_C"/>
    <property type="match status" value="1"/>
</dbReference>
<protein>
    <submittedName>
        <fullName evidence="3">Esterase</fullName>
    </submittedName>
</protein>
<evidence type="ECO:0000313" key="4">
    <source>
        <dbReference type="Proteomes" id="UP000641206"/>
    </source>
</evidence>
<evidence type="ECO:0000313" key="3">
    <source>
        <dbReference type="EMBL" id="GGP10735.1"/>
    </source>
</evidence>
<feature type="domain" description="Xaa-Pro dipeptidyl-peptidase C-terminal" evidence="2">
    <location>
        <begin position="442"/>
        <end position="691"/>
    </location>
</feature>
<dbReference type="InterPro" id="IPR013736">
    <property type="entry name" value="Xaa-Pro_dipept_C"/>
</dbReference>
<sequence length="702" mass="79377">METFQLYRSGILEMVFQFDSGQVVYQEKDCTNNQWSNAIELTDEKNGELERYYHINPAIILEHLPEYTSIFHTDKKQAVTPWGDIYQKGQSNTWVQREKQFPLDIVMRDETPVAFISTSRENCSVLVKEGYEAYTPVNLWKNGSVSAPTFAVEYGGNYMVPMRDGIKLATDVWLPKNSTSPLPAIFVRTPYGKKLFAKSHSHFVQRGYALIIQDTRGRQDSEGEWIPMYSEMTDGDDTLNWIAEQSWCNGNIGMIGASYGGYVQWAAAASGNPNLKALVSMVTAGSPFLDIPRKGGALISGMLAWAFAMSEKEFKPENMLRSDWDDVLKIRPLRDIPKKALGKDVDFWEKWLSHPVNDAFWKIQDWHQHHANIHVPALIVSGWYDDNGMGTTEALETVADYGPHDKKILLGPWMHNANTARDLQGVPLGNNALRYDLDFSYLQWFDRKLKGIDNGIDCAAPVEYYITGENKWASANQWPPENIQWQHAYLSSNGNANTSAGDGALLFNKNVINGSDKYIYDPMDPAPHLIDVSENEIGVPANYKEVEKREDILVYDSESLESPLTIAGDIRVCLYASSSAKDTDWVVRITDVDPAGNSVKLVDGVLRARYRNGFEKEELLEPNQIEKYVIRTSKIANTFKKGHRIRLTITSSAENFIFPNTNTGEDPATDVKTIEAIQQIYHKPGTLSYIQIPVLSEEKKDY</sequence>
<dbReference type="SUPFAM" id="SSF49785">
    <property type="entry name" value="Galactose-binding domain-like"/>
    <property type="match status" value="1"/>
</dbReference>
<dbReference type="EMBL" id="BMLW01000005">
    <property type="protein sequence ID" value="GGP10735.1"/>
    <property type="molecule type" value="Genomic_DNA"/>
</dbReference>
<dbReference type="Gene3D" id="1.10.3020.10">
    <property type="entry name" value="alpha-amino acid ester hydrolase ( Helical cap domain)"/>
    <property type="match status" value="1"/>
</dbReference>
<keyword evidence="4" id="KW-1185">Reference proteome</keyword>
<dbReference type="InterPro" id="IPR008979">
    <property type="entry name" value="Galactose-bd-like_sf"/>
</dbReference>
<evidence type="ECO:0000256" key="1">
    <source>
        <dbReference type="ARBA" id="ARBA00022801"/>
    </source>
</evidence>
<dbReference type="Pfam" id="PF02129">
    <property type="entry name" value="Peptidase_S15"/>
    <property type="match status" value="1"/>
</dbReference>
<dbReference type="SMART" id="SM00939">
    <property type="entry name" value="PepX_C"/>
    <property type="match status" value="1"/>
</dbReference>
<accession>A0ABQ2NUD5</accession>
<organism evidence="3 4">
    <name type="scientific">Oceanobacillus neutriphilus</name>
    <dbReference type="NCBI Taxonomy" id="531815"/>
    <lineage>
        <taxon>Bacteria</taxon>
        <taxon>Bacillati</taxon>
        <taxon>Bacillota</taxon>
        <taxon>Bacilli</taxon>
        <taxon>Bacillales</taxon>
        <taxon>Bacillaceae</taxon>
        <taxon>Oceanobacillus</taxon>
    </lineage>
</organism>
<dbReference type="SUPFAM" id="SSF53474">
    <property type="entry name" value="alpha/beta-Hydrolases"/>
    <property type="match status" value="1"/>
</dbReference>
<dbReference type="Proteomes" id="UP000641206">
    <property type="component" value="Unassembled WGS sequence"/>
</dbReference>
<dbReference type="RefSeq" id="WP_188734294.1">
    <property type="nucleotide sequence ID" value="NZ_BMLW01000005.1"/>
</dbReference>
<proteinExistence type="predicted"/>
<dbReference type="Gene3D" id="2.60.120.260">
    <property type="entry name" value="Galactose-binding domain-like"/>
    <property type="match status" value="1"/>
</dbReference>
<dbReference type="NCBIfam" id="TIGR00976">
    <property type="entry name" value="CocE_NonD"/>
    <property type="match status" value="1"/>
</dbReference>
<dbReference type="InterPro" id="IPR029058">
    <property type="entry name" value="AB_hydrolase_fold"/>
</dbReference>
<keyword evidence="1" id="KW-0378">Hydrolase</keyword>
<dbReference type="InterPro" id="IPR005674">
    <property type="entry name" value="CocE/Ser_esterase"/>
</dbReference>
<evidence type="ECO:0000259" key="2">
    <source>
        <dbReference type="SMART" id="SM00939"/>
    </source>
</evidence>
<gene>
    <name evidence="3" type="ORF">GCM10011346_20040</name>
</gene>
<reference evidence="4" key="1">
    <citation type="journal article" date="2019" name="Int. J. Syst. Evol. Microbiol.">
        <title>The Global Catalogue of Microorganisms (GCM) 10K type strain sequencing project: providing services to taxonomists for standard genome sequencing and annotation.</title>
        <authorList>
            <consortium name="The Broad Institute Genomics Platform"/>
            <consortium name="The Broad Institute Genome Sequencing Center for Infectious Disease"/>
            <person name="Wu L."/>
            <person name="Ma J."/>
        </authorList>
    </citation>
    <scope>NUCLEOTIDE SEQUENCE [LARGE SCALE GENOMIC DNA]</scope>
    <source>
        <strain evidence="4">CGMCC 1.7693</strain>
    </source>
</reference>
<comment type="caution">
    <text evidence="3">The sequence shown here is derived from an EMBL/GenBank/DDBJ whole genome shotgun (WGS) entry which is preliminary data.</text>
</comment>